<proteinExistence type="predicted"/>
<sequence length="406" mass="45421">MWLQAPLRQPEARVSFHRAAACNPNNPGESRMKRVTVVGSGFAALTAIRKLRSSGMEMEITLVAPKAEFHYLPGIIWIPSGIRQPEDLIVPLNPFFQRMRVKHHAAEAVGLKDGGRTLITSDGEIENDGLILCSGGRFIKKLPGIENAITPCEGIDAAVRIRERLKAMQGGTIAIGFAGNPKEPSAMRGGPMFEFLFGIDRQLRLEKRRDKFNLIFFTPAENPGQRLGPKAVEGLVREMKLRDIETHLGQKMKQFTTTNVITEGGAFHADLILFMPGMTGNLWFDNTELPRSPGGLIKADLQCRVKGMPQVYVAGDSGSFPGPEWMPKQAHMADLQAEAAATNLVAEFKGHEPTQTFKVELVCIIDSQTTGMLVARTQKHNIVMPSMRLFHWLKRFFEWWYLRKYR</sequence>
<dbReference type="InterPro" id="IPR052541">
    <property type="entry name" value="SQRD"/>
</dbReference>
<dbReference type="PANTHER" id="PTHR43755">
    <property type="match status" value="1"/>
</dbReference>
<dbReference type="Proteomes" id="UP000004491">
    <property type="component" value="Unassembled WGS sequence"/>
</dbReference>
<dbReference type="SUPFAM" id="SSF51905">
    <property type="entry name" value="FAD/NAD(P)-binding domain"/>
    <property type="match status" value="2"/>
</dbReference>
<feature type="domain" description="FAD/NAD(P)-binding" evidence="1">
    <location>
        <begin position="34"/>
        <end position="330"/>
    </location>
</feature>
<evidence type="ECO:0000313" key="2">
    <source>
        <dbReference type="EMBL" id="EGV51808.1"/>
    </source>
</evidence>
<dbReference type="PANTHER" id="PTHR43755:SF1">
    <property type="entry name" value="FAD-DEPENDENT PYRIDINE NUCLEOTIDE-DISULPHIDE OXIDOREDUCTASE"/>
    <property type="match status" value="1"/>
</dbReference>
<name>G2DC50_9GAMM</name>
<comment type="caution">
    <text evidence="2">The sequence shown here is derived from an EMBL/GenBank/DDBJ whole genome shotgun (WGS) entry which is preliminary data.</text>
</comment>
<evidence type="ECO:0000313" key="3">
    <source>
        <dbReference type="Proteomes" id="UP000004491"/>
    </source>
</evidence>
<protein>
    <submittedName>
        <fullName evidence="2">FAD-dependent pyridine nucleotide-disulfide oxidoreductase</fullName>
    </submittedName>
</protein>
<dbReference type="Pfam" id="PF07992">
    <property type="entry name" value="Pyr_redox_2"/>
    <property type="match status" value="1"/>
</dbReference>
<accession>G2DC50</accession>
<dbReference type="EMBL" id="AFOC01000026">
    <property type="protein sequence ID" value="EGV51808.1"/>
    <property type="molecule type" value="Genomic_DNA"/>
</dbReference>
<dbReference type="InterPro" id="IPR036188">
    <property type="entry name" value="FAD/NAD-bd_sf"/>
</dbReference>
<dbReference type="PATRIC" id="fig|1048808.3.peg.1194"/>
<evidence type="ECO:0000259" key="1">
    <source>
        <dbReference type="Pfam" id="PF07992"/>
    </source>
</evidence>
<dbReference type="AlphaFoldDB" id="G2DC50"/>
<keyword evidence="3" id="KW-1185">Reference proteome</keyword>
<dbReference type="InterPro" id="IPR023753">
    <property type="entry name" value="FAD/NAD-binding_dom"/>
</dbReference>
<dbReference type="GO" id="GO:0016491">
    <property type="term" value="F:oxidoreductase activity"/>
    <property type="evidence" value="ECO:0007669"/>
    <property type="project" value="InterPro"/>
</dbReference>
<reference evidence="2" key="1">
    <citation type="journal article" date="2011" name="ISME J.">
        <title>The endosymbionts of the deep-sea tubeworms Riftia pachyptila and Tevnia jerichonana share an identical physiology as revealed by proteogenomic analyses.</title>
        <authorList>
            <person name="Gardebrecht A."/>
            <person name="Markert S."/>
            <person name="Felbeck H."/>
            <person name="Thuermer A."/>
            <person name="Albrecht D."/>
            <person name="Wollherr A."/>
            <person name="Kabisch J."/>
            <person name="Lehmann R."/>
            <person name="Daniel R."/>
            <person name="Liesegang H."/>
            <person name="Hecker M."/>
            <person name="Sievert S.M."/>
            <person name="Schweder T."/>
        </authorList>
    </citation>
    <scope>NUCLEOTIDE SEQUENCE [LARGE SCALE GENOMIC DNA]</scope>
</reference>
<dbReference type="Gene3D" id="3.50.50.100">
    <property type="match status" value="1"/>
</dbReference>
<organism evidence="2 3">
    <name type="scientific">endosymbiont of Riftia pachyptila</name>
    <name type="common">vent Ph05</name>
    <dbReference type="NCBI Taxonomy" id="1048808"/>
    <lineage>
        <taxon>Bacteria</taxon>
        <taxon>Pseudomonadati</taxon>
        <taxon>Pseudomonadota</taxon>
        <taxon>Gammaproteobacteria</taxon>
        <taxon>sulfur-oxidizing symbionts</taxon>
    </lineage>
</organism>
<gene>
    <name evidence="2" type="ORF">Rifp1Sym_ay00290</name>
</gene>